<keyword evidence="2" id="KW-1185">Reference proteome</keyword>
<evidence type="ECO:0000313" key="2">
    <source>
        <dbReference type="Proteomes" id="UP001346869"/>
    </source>
</evidence>
<organism evidence="1 2">
    <name type="scientific">Eleginops maclovinus</name>
    <name type="common">Patagonian blennie</name>
    <name type="synonym">Eleginus maclovinus</name>
    <dbReference type="NCBI Taxonomy" id="56733"/>
    <lineage>
        <taxon>Eukaryota</taxon>
        <taxon>Metazoa</taxon>
        <taxon>Chordata</taxon>
        <taxon>Craniata</taxon>
        <taxon>Vertebrata</taxon>
        <taxon>Euteleostomi</taxon>
        <taxon>Actinopterygii</taxon>
        <taxon>Neopterygii</taxon>
        <taxon>Teleostei</taxon>
        <taxon>Neoteleostei</taxon>
        <taxon>Acanthomorphata</taxon>
        <taxon>Eupercaria</taxon>
        <taxon>Perciformes</taxon>
        <taxon>Notothenioidei</taxon>
        <taxon>Eleginopidae</taxon>
        <taxon>Eleginops</taxon>
    </lineage>
</organism>
<reference evidence="1 2" key="2">
    <citation type="journal article" date="2023" name="Mol. Biol. Evol.">
        <title>Genomics of Secondarily Temperate Adaptation in the Only Non-Antarctic Icefish.</title>
        <authorList>
            <person name="Rivera-Colon A.G."/>
            <person name="Rayamajhi N."/>
            <person name="Minhas B.F."/>
            <person name="Madrigal G."/>
            <person name="Bilyk K.T."/>
            <person name="Yoon V."/>
            <person name="Hune M."/>
            <person name="Gregory S."/>
            <person name="Cheng C.H.C."/>
            <person name="Catchen J.M."/>
        </authorList>
    </citation>
    <scope>NUCLEOTIDE SEQUENCE [LARGE SCALE GENOMIC DNA]</scope>
    <source>
        <strain evidence="1">JMC-PN-2008</strain>
    </source>
</reference>
<dbReference type="Proteomes" id="UP001346869">
    <property type="component" value="Unassembled WGS sequence"/>
</dbReference>
<dbReference type="EMBL" id="JAUZQC010000017">
    <property type="protein sequence ID" value="KAK5855822.1"/>
    <property type="molecule type" value="Genomic_DNA"/>
</dbReference>
<gene>
    <name evidence="1" type="ORF">PBY51_007463</name>
</gene>
<accession>A0AAN8AI13</accession>
<sequence>MQQLSLAVKSVSWIGCSNAGSSVTNESKASKLQRVDRGDPTVTQIHFKRLALGKLMDRRWQRREPTQCHYAGRVHHVDLVGQIPSHCPCVYVHVCDGKAT</sequence>
<reference evidence="1 2" key="1">
    <citation type="journal article" date="2023" name="Genes (Basel)">
        <title>Chromosome-Level Genome Assembly and Circadian Gene Repertoire of the Patagonia Blennie Eleginops maclovinus-The Closest Ancestral Proxy of Antarctic Cryonotothenioids.</title>
        <authorList>
            <person name="Cheng C.C."/>
            <person name="Rivera-Colon A.G."/>
            <person name="Minhas B.F."/>
            <person name="Wilson L."/>
            <person name="Rayamajhi N."/>
            <person name="Vargas-Chacoff L."/>
            <person name="Catchen J.M."/>
        </authorList>
    </citation>
    <scope>NUCLEOTIDE SEQUENCE [LARGE SCALE GENOMIC DNA]</scope>
    <source>
        <strain evidence="1">JMC-PN-2008</strain>
    </source>
</reference>
<comment type="caution">
    <text evidence="1">The sequence shown here is derived from an EMBL/GenBank/DDBJ whole genome shotgun (WGS) entry which is preliminary data.</text>
</comment>
<dbReference type="AlphaFoldDB" id="A0AAN8AI13"/>
<protein>
    <submittedName>
        <fullName evidence="1">Uncharacterized protein</fullName>
    </submittedName>
</protein>
<name>A0AAN8AI13_ELEMC</name>
<proteinExistence type="predicted"/>
<evidence type="ECO:0000313" key="1">
    <source>
        <dbReference type="EMBL" id="KAK5855822.1"/>
    </source>
</evidence>